<dbReference type="SUPFAM" id="SSF53850">
    <property type="entry name" value="Periplasmic binding protein-like II"/>
    <property type="match status" value="1"/>
</dbReference>
<accession>A0A6N8FGV7</accession>
<dbReference type="Gene3D" id="3.40.190.10">
    <property type="entry name" value="Periplasmic binding protein-like II"/>
    <property type="match status" value="1"/>
</dbReference>
<reference evidence="2 3" key="1">
    <citation type="submission" date="2019-11" db="EMBL/GenBank/DDBJ databases">
        <title>P. haliotis isolates from Z. marina roots.</title>
        <authorList>
            <person name="Cohen M."/>
            <person name="Jospin G."/>
            <person name="Eisen J.A."/>
            <person name="Coil D.A."/>
        </authorList>
    </citation>
    <scope>NUCLEOTIDE SEQUENCE [LARGE SCALE GENOMIC DNA]</scope>
    <source>
        <strain evidence="2 3">UCD-MCMsp1aY</strain>
    </source>
</reference>
<gene>
    <name evidence="2" type="ORF">GNP35_13965</name>
</gene>
<sequence>MNILKFVLIGFGFISFSLFAGNVVVVNSQNNSEVTTADIKKLYLGKKGAFSNGNKAELATLNSGNGVRETFNSSVLNKSESQYTAYWAKMAFTGRGVPPKEFTSPAEVKAFVGSKPNAIGIIDDSLVDSTVKVVLNF</sequence>
<dbReference type="OrthoDB" id="5368544at2"/>
<dbReference type="RefSeq" id="WP_155696802.1">
    <property type="nucleotide sequence ID" value="NZ_WOCD01000005.1"/>
</dbReference>
<evidence type="ECO:0000313" key="3">
    <source>
        <dbReference type="Proteomes" id="UP000439994"/>
    </source>
</evidence>
<name>A0A6N8FGV7_9GAMM</name>
<keyword evidence="1" id="KW-0732">Signal</keyword>
<keyword evidence="3" id="KW-1185">Reference proteome</keyword>
<comment type="caution">
    <text evidence="2">The sequence shown here is derived from an EMBL/GenBank/DDBJ whole genome shotgun (WGS) entry which is preliminary data.</text>
</comment>
<evidence type="ECO:0000256" key="1">
    <source>
        <dbReference type="SAM" id="SignalP"/>
    </source>
</evidence>
<dbReference type="EMBL" id="WOCD01000005">
    <property type="protein sequence ID" value="MUH73491.1"/>
    <property type="molecule type" value="Genomic_DNA"/>
</dbReference>
<organism evidence="2 3">
    <name type="scientific">Psychrosphaera haliotis</name>
    <dbReference type="NCBI Taxonomy" id="555083"/>
    <lineage>
        <taxon>Bacteria</taxon>
        <taxon>Pseudomonadati</taxon>
        <taxon>Pseudomonadota</taxon>
        <taxon>Gammaproteobacteria</taxon>
        <taxon>Alteromonadales</taxon>
        <taxon>Pseudoalteromonadaceae</taxon>
        <taxon>Psychrosphaera</taxon>
    </lineage>
</organism>
<feature type="chain" id="PRO_5027092118" evidence="1">
    <location>
        <begin position="21"/>
        <end position="137"/>
    </location>
</feature>
<dbReference type="AlphaFoldDB" id="A0A6N8FGV7"/>
<protein>
    <submittedName>
        <fullName evidence="2">Phosphate ABC transporter substrate-binding protein</fullName>
    </submittedName>
</protein>
<dbReference type="Proteomes" id="UP000439994">
    <property type="component" value="Unassembled WGS sequence"/>
</dbReference>
<proteinExistence type="predicted"/>
<feature type="signal peptide" evidence="1">
    <location>
        <begin position="1"/>
        <end position="20"/>
    </location>
</feature>
<evidence type="ECO:0000313" key="2">
    <source>
        <dbReference type="EMBL" id="MUH73491.1"/>
    </source>
</evidence>